<dbReference type="EMBL" id="CP019602">
    <property type="protein sequence ID" value="ARU16053.1"/>
    <property type="molecule type" value="Genomic_DNA"/>
</dbReference>
<feature type="domain" description="Transglutaminase-like" evidence="2">
    <location>
        <begin position="158"/>
        <end position="222"/>
    </location>
</feature>
<dbReference type="InterPro" id="IPR002931">
    <property type="entry name" value="Transglutaminase-like"/>
</dbReference>
<evidence type="ECO:0000259" key="2">
    <source>
        <dbReference type="SMART" id="SM00460"/>
    </source>
</evidence>
<evidence type="ECO:0000313" key="3">
    <source>
        <dbReference type="EMBL" id="ARU16053.1"/>
    </source>
</evidence>
<dbReference type="KEGG" id="cman:A9D14_07415"/>
<dbReference type="SMART" id="SM00460">
    <property type="entry name" value="TGc"/>
    <property type="match status" value="1"/>
</dbReference>
<dbReference type="OrthoDB" id="9804023at2"/>
<evidence type="ECO:0000313" key="4">
    <source>
        <dbReference type="Proteomes" id="UP000195807"/>
    </source>
</evidence>
<dbReference type="SUPFAM" id="SSF54001">
    <property type="entry name" value="Cysteine proteinases"/>
    <property type="match status" value="1"/>
</dbReference>
<dbReference type="Proteomes" id="UP000195807">
    <property type="component" value="Chromosome"/>
</dbReference>
<protein>
    <submittedName>
        <fullName evidence="3">Transglutaminase</fullName>
    </submittedName>
</protein>
<dbReference type="AlphaFoldDB" id="A0A1Z1FBE7"/>
<organism evidence="3 4">
    <name type="scientific">Croceicoccus marinus</name>
    <dbReference type="NCBI Taxonomy" id="450378"/>
    <lineage>
        <taxon>Bacteria</taxon>
        <taxon>Pseudomonadati</taxon>
        <taxon>Pseudomonadota</taxon>
        <taxon>Alphaproteobacteria</taxon>
        <taxon>Sphingomonadales</taxon>
        <taxon>Erythrobacteraceae</taxon>
        <taxon>Croceicoccus</taxon>
    </lineage>
</organism>
<feature type="compositionally biased region" description="Low complexity" evidence="1">
    <location>
        <begin position="287"/>
        <end position="298"/>
    </location>
</feature>
<sequence>MRLAVHHRTRYSFGDPVVHALQRLHLTPKSTSGQRVLDWKMSYEGAYEQLQFDDHNMNTTVLIAIEPGVKEVVIECEGTIETADNHGIIGRHAGHLPCWHFSGHTDLTRPGARMRALADKFDPGADTLPMLHELSAAVLDAVAYQTGRTDSATRAEEALGTGEGVCQDHAHIFIGCARLLGVPARYVSGYLMMDGQEMQDAGHAWAEAHVDGLGWVGFDVSNQICPDERYIRVATGQDYAEAAPVKGISLGGSDAGLDVELSIRRQEQRQSQDGQTQSQNIGGNGMSQSQTQQRQSQQDDLGPDTPPGPQD</sequence>
<dbReference type="Pfam" id="PF08379">
    <property type="entry name" value="Bact_transglu_N"/>
    <property type="match status" value="1"/>
</dbReference>
<dbReference type="STRING" id="450378.GCA_001661675_01485"/>
<dbReference type="PANTHER" id="PTHR33490">
    <property type="entry name" value="BLR5614 PROTEIN-RELATED"/>
    <property type="match status" value="1"/>
</dbReference>
<dbReference type="InterPro" id="IPR013589">
    <property type="entry name" value="Bac_transglu_N"/>
</dbReference>
<dbReference type="RefSeq" id="WP_066844726.1">
    <property type="nucleotide sequence ID" value="NZ_CP019602.1"/>
</dbReference>
<dbReference type="Pfam" id="PF01841">
    <property type="entry name" value="Transglut_core"/>
    <property type="match status" value="1"/>
</dbReference>
<keyword evidence="4" id="KW-1185">Reference proteome</keyword>
<dbReference type="Gene3D" id="3.10.620.30">
    <property type="match status" value="1"/>
</dbReference>
<accession>A0A1Z1FBE7</accession>
<proteinExistence type="predicted"/>
<evidence type="ECO:0000256" key="1">
    <source>
        <dbReference type="SAM" id="MobiDB-lite"/>
    </source>
</evidence>
<gene>
    <name evidence="3" type="ORF">A9D14_07415</name>
</gene>
<dbReference type="InterPro" id="IPR038765">
    <property type="entry name" value="Papain-like_cys_pep_sf"/>
</dbReference>
<reference evidence="3 4" key="1">
    <citation type="submission" date="2017-01" db="EMBL/GenBank/DDBJ databases">
        <title>Complete genome sequence of esterase-producing bacterium Croceicoccus marinus E4A9.</title>
        <authorList>
            <person name="Wu Y.-H."/>
            <person name="Cheng H."/>
            <person name="Xu L."/>
            <person name="Huo Y.-Y."/>
            <person name="Wang C.-S."/>
            <person name="Xu X.-W."/>
        </authorList>
    </citation>
    <scope>NUCLEOTIDE SEQUENCE [LARGE SCALE GENOMIC DNA]</scope>
    <source>
        <strain evidence="3 4">E4A9</strain>
    </source>
</reference>
<feature type="region of interest" description="Disordered" evidence="1">
    <location>
        <begin position="263"/>
        <end position="311"/>
    </location>
</feature>
<name>A0A1Z1FBE7_9SPHN</name>
<dbReference type="PANTHER" id="PTHR33490:SF6">
    <property type="entry name" value="SLL1049 PROTEIN"/>
    <property type="match status" value="1"/>
</dbReference>